<sequence length="706" mass="76230">MYRAPALKPLSSLVAAALLPSGLMCIAPALAQDATAVTLKPVVVTGSRVEAESFDLPYSVDVVDMRGTQEGNLRVNASEALNGVPGLVIQNRQNYAQDLQISVRGFGARAAFGVRGVKLIADGIPASNPDGQGQAATFNLDTAERIEVLRGPFSTVYGNHAGGVIQLFSRDGEGPPRITGGLTVGSWGTKRFGLGAEGEKNGVGFVLDASRLDTDGYRDHSEARRDQAFAKITLKPDEDSKLTLVGSGLRQKDTEDPLGVTWETYKRDPRAVEQVARDFNTRKSIDHLQGGVTYERRFGQDRLQLSAYSGTRSVTQYQSIPTGPQAAPRHAGGVVDFDRDFFGGGARWIAERELGAGRLTVTAGIDYDEAEDARRGYQNFVGPTLGIKGALRRNETDTVTSTDPYLQAQWKQDAWLWTAGVRHSRVRFKVEDRYIVPGNGNDSGSVSYRETTPALGVAYALSPAVNVYASYGEGFETPTLNELSYASPSTGFNFDLQPSTSKQAEIGIKAILGDATRMNLALFQIGTDDEIVVAESSGGRTSYTNAGRTKRKGVELSMESELQPGLHARGAITWLDARYDDAFVSRGTTVPSGNRIPGIPEVSVFGELAWTVRSGLTAAAEAIYRSKVEVNDLNDAKPAPAYTLVNLRLSAEQKSGPWAFAQLLRVDNVFDREHIGSVIVGDAQGRYYEPGAERSLYGGVRATYTF</sequence>
<evidence type="ECO:0000256" key="10">
    <source>
        <dbReference type="ARBA" id="ARBA00023136"/>
    </source>
</evidence>
<dbReference type="Gene3D" id="2.40.170.20">
    <property type="entry name" value="TonB-dependent receptor, beta-barrel domain"/>
    <property type="match status" value="1"/>
</dbReference>
<keyword evidence="10 13" id="KW-0472">Membrane</keyword>
<protein>
    <submittedName>
        <fullName evidence="18">TonB-dependent receptor</fullName>
    </submittedName>
</protein>
<keyword evidence="6 13" id="KW-0812">Transmembrane</keyword>
<dbReference type="RefSeq" id="WP_048709603.1">
    <property type="nucleotide sequence ID" value="NZ_CP014646.1"/>
</dbReference>
<dbReference type="Proteomes" id="UP000036902">
    <property type="component" value="Chromosome"/>
</dbReference>
<keyword evidence="15" id="KW-0732">Signal</keyword>
<evidence type="ECO:0000256" key="5">
    <source>
        <dbReference type="ARBA" id="ARBA00022496"/>
    </source>
</evidence>
<evidence type="ECO:0000313" key="19">
    <source>
        <dbReference type="Proteomes" id="UP000036902"/>
    </source>
</evidence>
<keyword evidence="8" id="KW-0406">Ion transport</keyword>
<reference evidence="19" key="1">
    <citation type="submission" date="2016-03" db="EMBL/GenBank/DDBJ databases">
        <authorList>
            <person name="Ma C."/>
            <person name="Zhou S."/>
            <person name="Yang G."/>
        </authorList>
    </citation>
    <scope>NUCLEOTIDE SEQUENCE [LARGE SCALE GENOMIC DNA]</scope>
    <source>
        <strain evidence="19">SgZ-1</strain>
    </source>
</reference>
<evidence type="ECO:0000259" key="17">
    <source>
        <dbReference type="Pfam" id="PF07715"/>
    </source>
</evidence>
<evidence type="ECO:0000256" key="9">
    <source>
        <dbReference type="ARBA" id="ARBA00023077"/>
    </source>
</evidence>
<dbReference type="CDD" id="cd01347">
    <property type="entry name" value="ligand_gated_channel"/>
    <property type="match status" value="1"/>
</dbReference>
<dbReference type="InterPro" id="IPR039426">
    <property type="entry name" value="TonB-dep_rcpt-like"/>
</dbReference>
<accession>A0A127K2V0</accession>
<gene>
    <name evidence="18" type="ORF">AC731_004685</name>
</gene>
<keyword evidence="7" id="KW-0408">Iron</keyword>
<keyword evidence="9 14" id="KW-0798">TonB box</keyword>
<feature type="domain" description="TonB-dependent receptor-like beta-barrel" evidence="16">
    <location>
        <begin position="244"/>
        <end position="650"/>
    </location>
</feature>
<evidence type="ECO:0000256" key="2">
    <source>
        <dbReference type="ARBA" id="ARBA00009810"/>
    </source>
</evidence>
<dbReference type="AlphaFoldDB" id="A0A127K2V0"/>
<dbReference type="GO" id="GO:0006826">
    <property type="term" value="P:iron ion transport"/>
    <property type="evidence" value="ECO:0007669"/>
    <property type="project" value="UniProtKB-KW"/>
</dbReference>
<evidence type="ECO:0000256" key="4">
    <source>
        <dbReference type="ARBA" id="ARBA00022452"/>
    </source>
</evidence>
<dbReference type="InterPro" id="IPR012910">
    <property type="entry name" value="Plug_dom"/>
</dbReference>
<dbReference type="InterPro" id="IPR037066">
    <property type="entry name" value="Plug_dom_sf"/>
</dbReference>
<keyword evidence="12 13" id="KW-0998">Cell outer membrane</keyword>
<evidence type="ECO:0000256" key="14">
    <source>
        <dbReference type="RuleBase" id="RU003357"/>
    </source>
</evidence>
<evidence type="ECO:0000256" key="8">
    <source>
        <dbReference type="ARBA" id="ARBA00023065"/>
    </source>
</evidence>
<keyword evidence="3 13" id="KW-0813">Transport</keyword>
<keyword evidence="19" id="KW-1185">Reference proteome</keyword>
<keyword evidence="4 13" id="KW-1134">Transmembrane beta strand</keyword>
<evidence type="ECO:0000256" key="1">
    <source>
        <dbReference type="ARBA" id="ARBA00004571"/>
    </source>
</evidence>
<dbReference type="Gene3D" id="2.170.130.10">
    <property type="entry name" value="TonB-dependent receptor, plug domain"/>
    <property type="match status" value="1"/>
</dbReference>
<comment type="similarity">
    <text evidence="2 13 14">Belongs to the TonB-dependent receptor family.</text>
</comment>
<proteinExistence type="inferred from homology"/>
<name>A0A127K2V0_9RHOO</name>
<keyword evidence="5" id="KW-0410">Iron transport</keyword>
<dbReference type="KEGG" id="thu:AC731_004685"/>
<keyword evidence="11 18" id="KW-0675">Receptor</keyword>
<feature type="chain" id="PRO_5007797917" evidence="15">
    <location>
        <begin position="32"/>
        <end position="706"/>
    </location>
</feature>
<dbReference type="Pfam" id="PF00593">
    <property type="entry name" value="TonB_dep_Rec_b-barrel"/>
    <property type="match status" value="1"/>
</dbReference>
<dbReference type="PROSITE" id="PS52016">
    <property type="entry name" value="TONB_DEPENDENT_REC_3"/>
    <property type="match status" value="1"/>
</dbReference>
<dbReference type="PANTHER" id="PTHR32552:SF81">
    <property type="entry name" value="TONB-DEPENDENT OUTER MEMBRANE RECEPTOR"/>
    <property type="match status" value="1"/>
</dbReference>
<dbReference type="STRING" id="1134435.AC731_004685"/>
<evidence type="ECO:0000256" key="13">
    <source>
        <dbReference type="PROSITE-ProRule" id="PRU01360"/>
    </source>
</evidence>
<dbReference type="EMBL" id="CP014646">
    <property type="protein sequence ID" value="AMO36291.1"/>
    <property type="molecule type" value="Genomic_DNA"/>
</dbReference>
<feature type="signal peptide" evidence="15">
    <location>
        <begin position="1"/>
        <end position="31"/>
    </location>
</feature>
<evidence type="ECO:0000256" key="11">
    <source>
        <dbReference type="ARBA" id="ARBA00023170"/>
    </source>
</evidence>
<comment type="subcellular location">
    <subcellularLocation>
        <location evidence="1 13">Cell outer membrane</location>
        <topology evidence="1 13">Multi-pass membrane protein</topology>
    </subcellularLocation>
</comment>
<dbReference type="InterPro" id="IPR036942">
    <property type="entry name" value="Beta-barrel_TonB_sf"/>
</dbReference>
<evidence type="ECO:0000256" key="12">
    <source>
        <dbReference type="ARBA" id="ARBA00023237"/>
    </source>
</evidence>
<evidence type="ECO:0000256" key="6">
    <source>
        <dbReference type="ARBA" id="ARBA00022692"/>
    </source>
</evidence>
<feature type="domain" description="TonB-dependent receptor plug" evidence="17">
    <location>
        <begin position="55"/>
        <end position="164"/>
    </location>
</feature>
<dbReference type="PANTHER" id="PTHR32552">
    <property type="entry name" value="FERRICHROME IRON RECEPTOR-RELATED"/>
    <property type="match status" value="1"/>
</dbReference>
<dbReference type="GO" id="GO:0009279">
    <property type="term" value="C:cell outer membrane"/>
    <property type="evidence" value="ECO:0007669"/>
    <property type="project" value="UniProtKB-SubCell"/>
</dbReference>
<evidence type="ECO:0000313" key="18">
    <source>
        <dbReference type="EMBL" id="AMO36291.1"/>
    </source>
</evidence>
<dbReference type="SUPFAM" id="SSF56935">
    <property type="entry name" value="Porins"/>
    <property type="match status" value="1"/>
</dbReference>
<dbReference type="Pfam" id="PF07715">
    <property type="entry name" value="Plug"/>
    <property type="match status" value="1"/>
</dbReference>
<evidence type="ECO:0000256" key="15">
    <source>
        <dbReference type="SAM" id="SignalP"/>
    </source>
</evidence>
<dbReference type="InterPro" id="IPR000531">
    <property type="entry name" value="Beta-barrel_TonB"/>
</dbReference>
<organism evidence="18 19">
    <name type="scientific">Thauera humireducens</name>
    <dbReference type="NCBI Taxonomy" id="1134435"/>
    <lineage>
        <taxon>Bacteria</taxon>
        <taxon>Pseudomonadati</taxon>
        <taxon>Pseudomonadota</taxon>
        <taxon>Betaproteobacteria</taxon>
        <taxon>Rhodocyclales</taxon>
        <taxon>Zoogloeaceae</taxon>
        <taxon>Thauera</taxon>
    </lineage>
</organism>
<evidence type="ECO:0000259" key="16">
    <source>
        <dbReference type="Pfam" id="PF00593"/>
    </source>
</evidence>
<evidence type="ECO:0000256" key="7">
    <source>
        <dbReference type="ARBA" id="ARBA00023004"/>
    </source>
</evidence>
<evidence type="ECO:0000256" key="3">
    <source>
        <dbReference type="ARBA" id="ARBA00022448"/>
    </source>
</evidence>